<organism evidence="2 3">
    <name type="scientific">Paracoccidioides brasiliensis</name>
    <dbReference type="NCBI Taxonomy" id="121759"/>
    <lineage>
        <taxon>Eukaryota</taxon>
        <taxon>Fungi</taxon>
        <taxon>Dikarya</taxon>
        <taxon>Ascomycota</taxon>
        <taxon>Pezizomycotina</taxon>
        <taxon>Eurotiomycetes</taxon>
        <taxon>Eurotiomycetidae</taxon>
        <taxon>Onygenales</taxon>
        <taxon>Ajellomycetaceae</taxon>
        <taxon>Paracoccidioides</taxon>
    </lineage>
</organism>
<gene>
    <name evidence="2" type="ORF">ACO22_07322</name>
</gene>
<evidence type="ECO:0000313" key="2">
    <source>
        <dbReference type="EMBL" id="ODH13372.1"/>
    </source>
</evidence>
<dbReference type="EMBL" id="LZYO01000503">
    <property type="protein sequence ID" value="ODH13372.1"/>
    <property type="molecule type" value="Genomic_DNA"/>
</dbReference>
<feature type="region of interest" description="Disordered" evidence="1">
    <location>
        <begin position="53"/>
        <end position="90"/>
    </location>
</feature>
<dbReference type="VEuPathDB" id="FungiDB:PADG_12242"/>
<accession>A0A1D2J4Z3</accession>
<dbReference type="Proteomes" id="UP000242814">
    <property type="component" value="Unassembled WGS sequence"/>
</dbReference>
<protein>
    <submittedName>
        <fullName evidence="2">Uncharacterized protein</fullName>
    </submittedName>
</protein>
<sequence length="153" mass="17105">MDGGRVKSIGLCVVQRLPFVVNGLTDQTPIAQIHCANPWRCGRSAGQPAFYHIQEHPEENEEDGTHEEEHEESVYSAERHKLSYNKSRGKEDCQRLDKVAFRRRACVRGKVTAAEPYSVGCFGSLDTHLQSPLKRKHNLCGDDSGKSPSGWTV</sequence>
<feature type="compositionally biased region" description="Acidic residues" evidence="1">
    <location>
        <begin position="58"/>
        <end position="71"/>
    </location>
</feature>
<comment type="caution">
    <text evidence="2">The sequence shown here is derived from an EMBL/GenBank/DDBJ whole genome shotgun (WGS) entry which is preliminary data.</text>
</comment>
<dbReference type="AlphaFoldDB" id="A0A1D2J4Z3"/>
<evidence type="ECO:0000256" key="1">
    <source>
        <dbReference type="SAM" id="MobiDB-lite"/>
    </source>
</evidence>
<name>A0A1D2J4Z3_PARBR</name>
<proteinExistence type="predicted"/>
<reference evidence="2 3" key="1">
    <citation type="submission" date="2016-06" db="EMBL/GenBank/DDBJ databases">
        <authorList>
            <person name="Kjaerup R.B."/>
            <person name="Dalgaard T.S."/>
            <person name="Juul-Madsen H.R."/>
        </authorList>
    </citation>
    <scope>NUCLEOTIDE SEQUENCE [LARGE SCALE GENOMIC DNA]</scope>
    <source>
        <strain evidence="2 3">Pb300</strain>
    </source>
</reference>
<evidence type="ECO:0000313" key="3">
    <source>
        <dbReference type="Proteomes" id="UP000242814"/>
    </source>
</evidence>